<dbReference type="RefSeq" id="WP_097804802.1">
    <property type="nucleotide sequence ID" value="NZ_FXYH01000007.1"/>
</dbReference>
<reference evidence="1 2" key="1">
    <citation type="submission" date="2017-05" db="EMBL/GenBank/DDBJ databases">
        <authorList>
            <person name="Song R."/>
            <person name="Chenine A.L."/>
            <person name="Ruprecht R.M."/>
        </authorList>
    </citation>
    <scope>NUCLEOTIDE SEQUENCE [LARGE SCALE GENOMIC DNA]</scope>
    <source>
        <strain evidence="1 2">CECT 8663</strain>
    </source>
</reference>
<dbReference type="OrthoDB" id="7659053at2"/>
<dbReference type="EMBL" id="FXYH01000007">
    <property type="protein sequence ID" value="SMX41577.1"/>
    <property type="molecule type" value="Genomic_DNA"/>
</dbReference>
<keyword evidence="2" id="KW-1185">Reference proteome</keyword>
<organism evidence="1 2">
    <name type="scientific">Pelagimonas varians</name>
    <dbReference type="NCBI Taxonomy" id="696760"/>
    <lineage>
        <taxon>Bacteria</taxon>
        <taxon>Pseudomonadati</taxon>
        <taxon>Pseudomonadota</taxon>
        <taxon>Alphaproteobacteria</taxon>
        <taxon>Rhodobacterales</taxon>
        <taxon>Roseobacteraceae</taxon>
        <taxon>Pelagimonas</taxon>
    </lineage>
</organism>
<evidence type="ECO:0000313" key="1">
    <source>
        <dbReference type="EMBL" id="SMX41577.1"/>
    </source>
</evidence>
<protein>
    <recommendedName>
        <fullName evidence="3">Arginine transporter</fullName>
    </recommendedName>
</protein>
<proteinExistence type="predicted"/>
<sequence length="119" mass="12573">MRNTALLVVAALVLAACGGGNKDNVSRYRGGAPAALAKGPISKACLQANRKSANLRLCGCVQAVANGSLSGSDQKLAASFFRDPHKAQVIRQSDNTRNEAFWKRYKAFAAKSGQVCKGY</sequence>
<dbReference type="Proteomes" id="UP000220836">
    <property type="component" value="Unassembled WGS sequence"/>
</dbReference>
<evidence type="ECO:0000313" key="2">
    <source>
        <dbReference type="Proteomes" id="UP000220836"/>
    </source>
</evidence>
<dbReference type="AlphaFoldDB" id="A0A238KG19"/>
<accession>A0A238KG19</accession>
<name>A0A238KG19_9RHOB</name>
<gene>
    <name evidence="1" type="ORF">PEV8663_02308</name>
</gene>
<dbReference type="PROSITE" id="PS51257">
    <property type="entry name" value="PROKAR_LIPOPROTEIN"/>
    <property type="match status" value="1"/>
</dbReference>
<evidence type="ECO:0008006" key="3">
    <source>
        <dbReference type="Google" id="ProtNLM"/>
    </source>
</evidence>